<dbReference type="Proteomes" id="UP000030106">
    <property type="component" value="Unassembled WGS sequence"/>
</dbReference>
<protein>
    <submittedName>
        <fullName evidence="1">Uncharacterized protein</fullName>
    </submittedName>
</protein>
<accession>A0A0A2VV55</accession>
<sequence length="169" mass="18470">MLQCLADCLEQCDDLCRGALKLRDAVLPVLMFKSIAGVPTSDPSSSIRPLKLLSDDGKAKYPRTGLGRHDDEPKYIIRGLLRGNAPASLGIGRAVRVEYLRRRQHCSQPFDLLRDVGSDNLLKAVAEIEKQETSCQTAGELHELAGDITDLKTGDELRRGGEWSIGQAG</sequence>
<evidence type="ECO:0000313" key="2">
    <source>
        <dbReference type="Proteomes" id="UP000030106"/>
    </source>
</evidence>
<dbReference type="AlphaFoldDB" id="A0A0A2VV55"/>
<proteinExistence type="predicted"/>
<comment type="caution">
    <text evidence="1">The sequence shown here is derived from an EMBL/GenBank/DDBJ whole genome shotgun (WGS) entry which is preliminary data.</text>
</comment>
<reference evidence="1 2" key="1">
    <citation type="submission" date="2012-10" db="EMBL/GenBank/DDBJ databases">
        <title>Genome sequencing and analysis of entomopathogenic fungi Beauveria bassiana D1-5.</title>
        <authorList>
            <person name="Li Q."/>
            <person name="Wang L."/>
            <person name="Zhang Z."/>
            <person name="Wang Q."/>
            <person name="Ren J."/>
            <person name="Wang M."/>
            <person name="Xu W."/>
            <person name="Wang J."/>
            <person name="Lu Y."/>
            <person name="Du Q."/>
            <person name="Sun Z."/>
        </authorList>
    </citation>
    <scope>NUCLEOTIDE SEQUENCE [LARGE SCALE GENOMIC DNA]</scope>
    <source>
        <strain evidence="1 2">D1-5</strain>
    </source>
</reference>
<gene>
    <name evidence="1" type="ORF">BBAD15_g10115</name>
</gene>
<evidence type="ECO:0000313" key="1">
    <source>
        <dbReference type="EMBL" id="KGQ04639.1"/>
    </source>
</evidence>
<organism evidence="1 2">
    <name type="scientific">Beauveria bassiana D1-5</name>
    <dbReference type="NCBI Taxonomy" id="1245745"/>
    <lineage>
        <taxon>Eukaryota</taxon>
        <taxon>Fungi</taxon>
        <taxon>Dikarya</taxon>
        <taxon>Ascomycota</taxon>
        <taxon>Pezizomycotina</taxon>
        <taxon>Sordariomycetes</taxon>
        <taxon>Hypocreomycetidae</taxon>
        <taxon>Hypocreales</taxon>
        <taxon>Cordycipitaceae</taxon>
        <taxon>Beauveria</taxon>
    </lineage>
</organism>
<dbReference type="HOGENOM" id="CLU_1578235_0_0_1"/>
<dbReference type="EMBL" id="ANFO01001037">
    <property type="protein sequence ID" value="KGQ04639.1"/>
    <property type="molecule type" value="Genomic_DNA"/>
</dbReference>
<name>A0A0A2VV55_BEABA</name>